<dbReference type="InterPro" id="IPR008266">
    <property type="entry name" value="Tyr_kinase_AS"/>
</dbReference>
<proteinExistence type="predicted"/>
<dbReference type="GeneID" id="36331746"/>
<evidence type="ECO:0000313" key="3">
    <source>
        <dbReference type="Proteomes" id="UP000194127"/>
    </source>
</evidence>
<name>A0A1X6MPI8_9APHY</name>
<keyword evidence="3" id="KW-1185">Reference proteome</keyword>
<dbReference type="InterPro" id="IPR051678">
    <property type="entry name" value="AGP_Transferase"/>
</dbReference>
<dbReference type="PANTHER" id="PTHR21310">
    <property type="entry name" value="AMINOGLYCOSIDE PHOSPHOTRANSFERASE-RELATED-RELATED"/>
    <property type="match status" value="1"/>
</dbReference>
<dbReference type="Gene3D" id="3.90.1200.10">
    <property type="match status" value="1"/>
</dbReference>
<feature type="non-terminal residue" evidence="2">
    <location>
        <position position="1"/>
    </location>
</feature>
<feature type="domain" description="Aminoglycoside phosphotransferase" evidence="1">
    <location>
        <begin position="139"/>
        <end position="349"/>
    </location>
</feature>
<dbReference type="OrthoDB" id="3250044at2759"/>
<dbReference type="PROSITE" id="PS00109">
    <property type="entry name" value="PROTEIN_KINASE_TYR"/>
    <property type="match status" value="1"/>
</dbReference>
<dbReference type="CDD" id="cd05120">
    <property type="entry name" value="APH_ChoK_like"/>
    <property type="match status" value="1"/>
</dbReference>
<dbReference type="Pfam" id="PF01636">
    <property type="entry name" value="APH"/>
    <property type="match status" value="1"/>
</dbReference>
<dbReference type="PANTHER" id="PTHR21310:SF39">
    <property type="entry name" value="AMINOGLYCOSIDE PHOSPHOTRANSFERASE DOMAIN-CONTAINING PROTEIN"/>
    <property type="match status" value="1"/>
</dbReference>
<accession>A0A1X6MPI8</accession>
<protein>
    <recommendedName>
        <fullName evidence="1">Aminoglycoside phosphotransferase domain-containing protein</fullName>
    </recommendedName>
</protein>
<evidence type="ECO:0000259" key="1">
    <source>
        <dbReference type="Pfam" id="PF01636"/>
    </source>
</evidence>
<dbReference type="SUPFAM" id="SSF56112">
    <property type="entry name" value="Protein kinase-like (PK-like)"/>
    <property type="match status" value="1"/>
</dbReference>
<organism evidence="2 3">
    <name type="scientific">Postia placenta MAD-698-R-SB12</name>
    <dbReference type="NCBI Taxonomy" id="670580"/>
    <lineage>
        <taxon>Eukaryota</taxon>
        <taxon>Fungi</taxon>
        <taxon>Dikarya</taxon>
        <taxon>Basidiomycota</taxon>
        <taxon>Agaricomycotina</taxon>
        <taxon>Agaricomycetes</taxon>
        <taxon>Polyporales</taxon>
        <taxon>Adustoporiaceae</taxon>
        <taxon>Rhodonia</taxon>
    </lineage>
</organism>
<reference evidence="2 3" key="1">
    <citation type="submission" date="2017-04" db="EMBL/GenBank/DDBJ databases">
        <title>Genome Sequence of the Model Brown-Rot Fungus Postia placenta SB12.</title>
        <authorList>
            <consortium name="DOE Joint Genome Institute"/>
            <person name="Gaskell J."/>
            <person name="Kersten P."/>
            <person name="Larrondo L.F."/>
            <person name="Canessa P."/>
            <person name="Martinez D."/>
            <person name="Hibbett D."/>
            <person name="Schmoll M."/>
            <person name="Kubicek C.P."/>
            <person name="Martinez A.T."/>
            <person name="Yadav J."/>
            <person name="Master E."/>
            <person name="Magnuson J.K."/>
            <person name="James T."/>
            <person name="Yaver D."/>
            <person name="Berka R."/>
            <person name="Labutti K."/>
            <person name="Lipzen A."/>
            <person name="Aerts A."/>
            <person name="Barry K."/>
            <person name="Henrissat B."/>
            <person name="Blanchette R."/>
            <person name="Grigoriev I."/>
            <person name="Cullen D."/>
        </authorList>
    </citation>
    <scope>NUCLEOTIDE SEQUENCE [LARGE SCALE GENOMIC DNA]</scope>
    <source>
        <strain evidence="2 3">MAD-698-R-SB12</strain>
    </source>
</reference>
<dbReference type="EMBL" id="KZ110605">
    <property type="protein sequence ID" value="OSX58311.1"/>
    <property type="molecule type" value="Genomic_DNA"/>
</dbReference>
<dbReference type="InterPro" id="IPR002575">
    <property type="entry name" value="Aminoglycoside_PTrfase"/>
</dbReference>
<dbReference type="GO" id="GO:0004672">
    <property type="term" value="F:protein kinase activity"/>
    <property type="evidence" value="ECO:0007669"/>
    <property type="project" value="InterPro"/>
</dbReference>
<sequence>VWALIRVRALNIERLSDDAHRDKHRLRPEAFTTCLQHTCFTTILSHSAKHSMRALSFNIGLSGLHPFSWFRQTVAQPEPNSNSELWWEESLTDEEIYKLCHGAPELRILGSSQSGLQPPPIFIISPRVIVKTGSYTLGEFEARAMEIVRAQTSIPVPKPLRIFKRGETFLLAMEHIQGRSLDWCWDDLSPWRKFVIAWTLRGYIRQLRRVRTEQIERQIPGPLTDDLSKPLKCFGPAMGADYHCGPFSSAAALFEWLNGRLRVSQYIRERSLDTPPFVQRERLVLVHGDLTPRNVVLGDDGKLWLIDWGSSGVYPPWFEAGGMLFTDPQPSWWKWVRRLVAGWYARDMHTYVAALYGMTTGFFVPDPLVHKY</sequence>
<dbReference type="Proteomes" id="UP000194127">
    <property type="component" value="Unassembled WGS sequence"/>
</dbReference>
<evidence type="ECO:0000313" key="2">
    <source>
        <dbReference type="EMBL" id="OSX58311.1"/>
    </source>
</evidence>
<dbReference type="RefSeq" id="XP_024335105.1">
    <property type="nucleotide sequence ID" value="XM_024486797.1"/>
</dbReference>
<dbReference type="InterPro" id="IPR011009">
    <property type="entry name" value="Kinase-like_dom_sf"/>
</dbReference>
<gene>
    <name evidence="2" type="ORF">POSPLADRAFT_1153995</name>
</gene>
<dbReference type="AlphaFoldDB" id="A0A1X6MPI8"/>